<dbReference type="PANTHER" id="PTHR32027">
    <property type="entry name" value="CYTOSINE DEAMINASE"/>
    <property type="match status" value="1"/>
</dbReference>
<reference evidence="1" key="1">
    <citation type="journal article" date="2020" name="Stud. Mycol.">
        <title>101 Dothideomycetes genomes: a test case for predicting lifestyles and emergence of pathogens.</title>
        <authorList>
            <person name="Haridas S."/>
            <person name="Albert R."/>
            <person name="Binder M."/>
            <person name="Bloem J."/>
            <person name="Labutti K."/>
            <person name="Salamov A."/>
            <person name="Andreopoulos B."/>
            <person name="Baker S."/>
            <person name="Barry K."/>
            <person name="Bills G."/>
            <person name="Bluhm B."/>
            <person name="Cannon C."/>
            <person name="Castanera R."/>
            <person name="Culley D."/>
            <person name="Daum C."/>
            <person name="Ezra D."/>
            <person name="Gonzalez J."/>
            <person name="Henrissat B."/>
            <person name="Kuo A."/>
            <person name="Liang C."/>
            <person name="Lipzen A."/>
            <person name="Lutzoni F."/>
            <person name="Magnuson J."/>
            <person name="Mondo S."/>
            <person name="Nolan M."/>
            <person name="Ohm R."/>
            <person name="Pangilinan J."/>
            <person name="Park H.-J."/>
            <person name="Ramirez L."/>
            <person name="Alfaro M."/>
            <person name="Sun H."/>
            <person name="Tritt A."/>
            <person name="Yoshinaga Y."/>
            <person name="Zwiers L.-H."/>
            <person name="Turgeon B."/>
            <person name="Goodwin S."/>
            <person name="Spatafora J."/>
            <person name="Crous P."/>
            <person name="Grigoriev I."/>
        </authorList>
    </citation>
    <scope>NUCLEOTIDE SEQUENCE</scope>
    <source>
        <strain evidence="1">ATCC 36951</strain>
    </source>
</reference>
<proteinExistence type="predicted"/>
<keyword evidence="2" id="KW-1185">Reference proteome</keyword>
<gene>
    <name evidence="1" type="ORF">M409DRAFT_65089</name>
</gene>
<evidence type="ECO:0008006" key="3">
    <source>
        <dbReference type="Google" id="ProtNLM"/>
    </source>
</evidence>
<dbReference type="InterPro" id="IPR052349">
    <property type="entry name" value="Metallo-hydrolase_Enzymes"/>
</dbReference>
<dbReference type="PANTHER" id="PTHR32027:SF0">
    <property type="entry name" value="CYTOSINE DEAMINASE"/>
    <property type="match status" value="1"/>
</dbReference>
<dbReference type="GeneID" id="54569638"/>
<dbReference type="OrthoDB" id="10266980at2759"/>
<dbReference type="RefSeq" id="XP_033670305.1">
    <property type="nucleotide sequence ID" value="XM_033816366.1"/>
</dbReference>
<dbReference type="SUPFAM" id="SSF51556">
    <property type="entry name" value="Metallo-dependent hydrolases"/>
    <property type="match status" value="1"/>
</dbReference>
<organism evidence="1 2">
    <name type="scientific">Zasmidium cellare ATCC 36951</name>
    <dbReference type="NCBI Taxonomy" id="1080233"/>
    <lineage>
        <taxon>Eukaryota</taxon>
        <taxon>Fungi</taxon>
        <taxon>Dikarya</taxon>
        <taxon>Ascomycota</taxon>
        <taxon>Pezizomycotina</taxon>
        <taxon>Dothideomycetes</taxon>
        <taxon>Dothideomycetidae</taxon>
        <taxon>Mycosphaerellales</taxon>
        <taxon>Mycosphaerellaceae</taxon>
        <taxon>Zasmidium</taxon>
    </lineage>
</organism>
<evidence type="ECO:0000313" key="1">
    <source>
        <dbReference type="EMBL" id="KAF2169416.1"/>
    </source>
</evidence>
<accession>A0A6A6CV79</accession>
<dbReference type="GO" id="GO:0016814">
    <property type="term" value="F:hydrolase activity, acting on carbon-nitrogen (but not peptide) bonds, in cyclic amidines"/>
    <property type="evidence" value="ECO:0007669"/>
    <property type="project" value="TreeGrafter"/>
</dbReference>
<protein>
    <recommendedName>
        <fullName evidence="3">Amidohydrolase-related domain-containing protein</fullName>
    </recommendedName>
</protein>
<dbReference type="InterPro" id="IPR032466">
    <property type="entry name" value="Metal_Hydrolase"/>
</dbReference>
<dbReference type="Gene3D" id="3.20.20.140">
    <property type="entry name" value="Metal-dependent hydrolases"/>
    <property type="match status" value="1"/>
</dbReference>
<evidence type="ECO:0000313" key="2">
    <source>
        <dbReference type="Proteomes" id="UP000799537"/>
    </source>
</evidence>
<dbReference type="Proteomes" id="UP000799537">
    <property type="component" value="Unassembled WGS sequence"/>
</dbReference>
<sequence>MSSTSRIQNVALPGTAPDTKWTVELEGGTVRQLSPYEDNAESSQPAIDGQGGLLAPSLCHPHIHLDKAYLLSHPRYSHLQIERGDFQEAMDLTGKAKSQFERADLLERGQRVIDESVTAGVTHMRAFVEVDAGVHTKCLDAGIELKQNAYNDKNCLIQLCAFAQLPLFSPAKDDSNGDVIRSLIRSAAQTGHIDAVGSTPYVEADGKRMKQNVEWMVDLSIEFGLHMDFHLDYNLDSNTEPMVWHVVQTLKDRKWRQRTSHRTVVLGHCTRLTLWDDAQWRELANDIAEADLPISFVGLPTSDLFMMRTGQQPEVRGTLNVPKLIDEYGLNACIGINNIGNAFTPQGSCDPLALACQGVGIYQTGTKRDTELLYECISTRAKAAIGVQQQRRDMDVNIQVGDKADLVLLRGCGAGQAQWRTRKSVSEAVYLYDHCQSRRTFLAGEISAAKE</sequence>
<dbReference type="AlphaFoldDB" id="A0A6A6CV79"/>
<name>A0A6A6CV79_ZASCE</name>
<dbReference type="EMBL" id="ML993588">
    <property type="protein sequence ID" value="KAF2169416.1"/>
    <property type="molecule type" value="Genomic_DNA"/>
</dbReference>